<reference evidence="1 3" key="1">
    <citation type="journal article" date="2008" name="Science">
        <title>The Physcomitrella genome reveals evolutionary insights into the conquest of land by plants.</title>
        <authorList>
            <person name="Rensing S."/>
            <person name="Lang D."/>
            <person name="Zimmer A."/>
            <person name="Terry A."/>
            <person name="Salamov A."/>
            <person name="Shapiro H."/>
            <person name="Nishiyama T."/>
            <person name="Perroud P.-F."/>
            <person name="Lindquist E."/>
            <person name="Kamisugi Y."/>
            <person name="Tanahashi T."/>
            <person name="Sakakibara K."/>
            <person name="Fujita T."/>
            <person name="Oishi K."/>
            <person name="Shin-I T."/>
            <person name="Kuroki Y."/>
            <person name="Toyoda A."/>
            <person name="Suzuki Y."/>
            <person name="Hashimoto A."/>
            <person name="Yamaguchi K."/>
            <person name="Sugano A."/>
            <person name="Kohara Y."/>
            <person name="Fujiyama A."/>
            <person name="Anterola A."/>
            <person name="Aoki S."/>
            <person name="Ashton N."/>
            <person name="Barbazuk W.B."/>
            <person name="Barker E."/>
            <person name="Bennetzen J."/>
            <person name="Bezanilla M."/>
            <person name="Blankenship R."/>
            <person name="Cho S.H."/>
            <person name="Dutcher S."/>
            <person name="Estelle M."/>
            <person name="Fawcett J.A."/>
            <person name="Gundlach H."/>
            <person name="Hanada K."/>
            <person name="Heyl A."/>
            <person name="Hicks K.A."/>
            <person name="Hugh J."/>
            <person name="Lohr M."/>
            <person name="Mayer K."/>
            <person name="Melkozernov A."/>
            <person name="Murata T."/>
            <person name="Nelson D."/>
            <person name="Pils B."/>
            <person name="Prigge M."/>
            <person name="Reiss B."/>
            <person name="Renner T."/>
            <person name="Rombauts S."/>
            <person name="Rushton P."/>
            <person name="Sanderfoot A."/>
            <person name="Schween G."/>
            <person name="Shiu S.-H."/>
            <person name="Stueber K."/>
            <person name="Theodoulou F.L."/>
            <person name="Tu H."/>
            <person name="Van de Peer Y."/>
            <person name="Verrier P.J."/>
            <person name="Waters E."/>
            <person name="Wood A."/>
            <person name="Yang L."/>
            <person name="Cove D."/>
            <person name="Cuming A."/>
            <person name="Hasebe M."/>
            <person name="Lucas S."/>
            <person name="Mishler D.B."/>
            <person name="Reski R."/>
            <person name="Grigoriev I."/>
            <person name="Quatrano R.S."/>
            <person name="Boore J.L."/>
        </authorList>
    </citation>
    <scope>NUCLEOTIDE SEQUENCE [LARGE SCALE GENOMIC DNA]</scope>
    <source>
        <strain evidence="2 3">cv. Gransden 2004</strain>
    </source>
</reference>
<reference evidence="2" key="3">
    <citation type="submission" date="2020-12" db="UniProtKB">
        <authorList>
            <consortium name="EnsemblPlants"/>
        </authorList>
    </citation>
    <scope>IDENTIFICATION</scope>
</reference>
<dbReference type="AlphaFoldDB" id="A0A2K1IMU9"/>
<sequence length="106" mass="11541">MYIEELILILIIYIDDVLIGETLQSAWHGTYSRSIDHDHPIPKSRHVAQALDLSPLSLTIRAVMVLLLCPSAYISVPCDLSMHAMGVGGDGALVAGLSAWMWATLP</sequence>
<gene>
    <name evidence="1" type="ORF">PHYPA_026913</name>
</gene>
<dbReference type="Gramene" id="Pp3c22_8978V3.1">
    <property type="protein sequence ID" value="Pp3c22_8978V3.1"/>
    <property type="gene ID" value="Pp3c22_8978"/>
</dbReference>
<name>A0A2K1IMU9_PHYPA</name>
<dbReference type="Proteomes" id="UP000006727">
    <property type="component" value="Chromosome 22"/>
</dbReference>
<dbReference type="Gramene" id="Pp3c22_8978V3.2">
    <property type="protein sequence ID" value="Pp3c22_8978V3.2"/>
    <property type="gene ID" value="Pp3c22_8978"/>
</dbReference>
<accession>A0A2K1IMU9</accession>
<evidence type="ECO:0000313" key="1">
    <source>
        <dbReference type="EMBL" id="PNR30597.1"/>
    </source>
</evidence>
<reference evidence="1 3" key="2">
    <citation type="journal article" date="2018" name="Plant J.">
        <title>The Physcomitrella patens chromosome-scale assembly reveals moss genome structure and evolution.</title>
        <authorList>
            <person name="Lang D."/>
            <person name="Ullrich K.K."/>
            <person name="Murat F."/>
            <person name="Fuchs J."/>
            <person name="Jenkins J."/>
            <person name="Haas F.B."/>
            <person name="Piednoel M."/>
            <person name="Gundlach H."/>
            <person name="Van Bel M."/>
            <person name="Meyberg R."/>
            <person name="Vives C."/>
            <person name="Morata J."/>
            <person name="Symeonidi A."/>
            <person name="Hiss M."/>
            <person name="Muchero W."/>
            <person name="Kamisugi Y."/>
            <person name="Saleh O."/>
            <person name="Blanc G."/>
            <person name="Decker E.L."/>
            <person name="van Gessel N."/>
            <person name="Grimwood J."/>
            <person name="Hayes R.D."/>
            <person name="Graham S.W."/>
            <person name="Gunter L.E."/>
            <person name="McDaniel S.F."/>
            <person name="Hoernstein S.N.W."/>
            <person name="Larsson A."/>
            <person name="Li F.W."/>
            <person name="Perroud P.F."/>
            <person name="Phillips J."/>
            <person name="Ranjan P."/>
            <person name="Rokshar D.S."/>
            <person name="Rothfels C.J."/>
            <person name="Schneider L."/>
            <person name="Shu S."/>
            <person name="Stevenson D.W."/>
            <person name="Thummler F."/>
            <person name="Tillich M."/>
            <person name="Villarreal Aguilar J.C."/>
            <person name="Widiez T."/>
            <person name="Wong G.K."/>
            <person name="Wymore A."/>
            <person name="Zhang Y."/>
            <person name="Zimmer A.D."/>
            <person name="Quatrano R.S."/>
            <person name="Mayer K.F.X."/>
            <person name="Goodstein D."/>
            <person name="Casacuberta J.M."/>
            <person name="Vandepoele K."/>
            <person name="Reski R."/>
            <person name="Cuming A.C."/>
            <person name="Tuskan G.A."/>
            <person name="Maumus F."/>
            <person name="Salse J."/>
            <person name="Schmutz J."/>
            <person name="Rensing S.A."/>
        </authorList>
    </citation>
    <scope>NUCLEOTIDE SEQUENCE [LARGE SCALE GENOMIC DNA]</scope>
    <source>
        <strain evidence="2 3">cv. Gransden 2004</strain>
    </source>
</reference>
<dbReference type="EnsemblPlants" id="Pp3c22_8978V3.2">
    <property type="protein sequence ID" value="Pp3c22_8978V3.2"/>
    <property type="gene ID" value="Pp3c22_8978"/>
</dbReference>
<proteinExistence type="predicted"/>
<dbReference type="EMBL" id="ABEU02000022">
    <property type="protein sequence ID" value="PNR30597.1"/>
    <property type="molecule type" value="Genomic_DNA"/>
</dbReference>
<dbReference type="EnsemblPlants" id="Pp3c22_8978V3.1">
    <property type="protein sequence ID" value="Pp3c22_8978V3.1"/>
    <property type="gene ID" value="Pp3c22_8978"/>
</dbReference>
<keyword evidence="3" id="KW-1185">Reference proteome</keyword>
<evidence type="ECO:0000313" key="3">
    <source>
        <dbReference type="Proteomes" id="UP000006727"/>
    </source>
</evidence>
<evidence type="ECO:0000313" key="2">
    <source>
        <dbReference type="EnsemblPlants" id="Pp3c22_8978V3.1"/>
    </source>
</evidence>
<dbReference type="InParanoid" id="A0A2K1IMU9"/>
<organism evidence="1">
    <name type="scientific">Physcomitrium patens</name>
    <name type="common">Spreading-leaved earth moss</name>
    <name type="synonym">Physcomitrella patens</name>
    <dbReference type="NCBI Taxonomy" id="3218"/>
    <lineage>
        <taxon>Eukaryota</taxon>
        <taxon>Viridiplantae</taxon>
        <taxon>Streptophyta</taxon>
        <taxon>Embryophyta</taxon>
        <taxon>Bryophyta</taxon>
        <taxon>Bryophytina</taxon>
        <taxon>Bryopsida</taxon>
        <taxon>Funariidae</taxon>
        <taxon>Funariales</taxon>
        <taxon>Funariaceae</taxon>
        <taxon>Physcomitrium</taxon>
    </lineage>
</organism>
<protein>
    <submittedName>
        <fullName evidence="1 2">Uncharacterized protein</fullName>
    </submittedName>
</protein>